<proteinExistence type="predicted"/>
<dbReference type="EMBL" id="SMRT01000020">
    <property type="protein sequence ID" value="TDF92594.1"/>
    <property type="molecule type" value="Genomic_DNA"/>
</dbReference>
<dbReference type="Gene3D" id="1.10.10.10">
    <property type="entry name" value="Winged helix-like DNA-binding domain superfamily/Winged helix DNA-binding domain"/>
    <property type="match status" value="1"/>
</dbReference>
<dbReference type="InterPro" id="IPR036388">
    <property type="entry name" value="WH-like_DNA-bd_sf"/>
</dbReference>
<gene>
    <name evidence="5" type="ORF">E1757_29885</name>
</gene>
<keyword evidence="2" id="KW-0238">DNA-binding</keyword>
<sequence>MMAMRLMGGDFDASMYNSLNEMKLFISNFFSLHLESEGFSPLVGKIYTLLLFSPEPLSLQEMAEALSVSKAAVSVQIRTMELRHLCYKVPVQNDRKDYYYISDAFGDNVVSAYAGKMKSLQQAIDGALAGFPEVCEVSPKDEEAYSLVLQRFKEISLLCELFISRMSDLNEEWQMKRHVM</sequence>
<keyword evidence="3" id="KW-0804">Transcription</keyword>
<dbReference type="InterPro" id="IPR036390">
    <property type="entry name" value="WH_DNA-bd_sf"/>
</dbReference>
<dbReference type="InterPro" id="IPR052362">
    <property type="entry name" value="HTH-GbsR_regulator"/>
</dbReference>
<dbReference type="PANTHER" id="PTHR38465:SF1">
    <property type="entry name" value="HTH-TYPE TRANSCRIPTIONAL REGULATOR MJ1563-RELATED"/>
    <property type="match status" value="1"/>
</dbReference>
<dbReference type="Proteomes" id="UP000295636">
    <property type="component" value="Unassembled WGS sequence"/>
</dbReference>
<dbReference type="OrthoDB" id="2611006at2"/>
<evidence type="ECO:0000313" key="6">
    <source>
        <dbReference type="Proteomes" id="UP000295636"/>
    </source>
</evidence>
<evidence type="ECO:0000256" key="3">
    <source>
        <dbReference type="ARBA" id="ARBA00023163"/>
    </source>
</evidence>
<evidence type="ECO:0000256" key="2">
    <source>
        <dbReference type="ARBA" id="ARBA00023125"/>
    </source>
</evidence>
<accession>A0A4V2ZSB7</accession>
<dbReference type="AlphaFoldDB" id="A0A4V2ZSB7"/>
<organism evidence="5 6">
    <name type="scientific">Paenibacillus piri</name>
    <dbReference type="NCBI Taxonomy" id="2547395"/>
    <lineage>
        <taxon>Bacteria</taxon>
        <taxon>Bacillati</taxon>
        <taxon>Bacillota</taxon>
        <taxon>Bacilli</taxon>
        <taxon>Bacillales</taxon>
        <taxon>Paenibacillaceae</taxon>
        <taxon>Paenibacillus</taxon>
    </lineage>
</organism>
<evidence type="ECO:0000313" key="5">
    <source>
        <dbReference type="EMBL" id="TDF92594.1"/>
    </source>
</evidence>
<dbReference type="GO" id="GO:0003677">
    <property type="term" value="F:DNA binding"/>
    <property type="evidence" value="ECO:0007669"/>
    <property type="project" value="UniProtKB-KW"/>
</dbReference>
<evidence type="ECO:0000256" key="1">
    <source>
        <dbReference type="ARBA" id="ARBA00023015"/>
    </source>
</evidence>
<reference evidence="5 6" key="1">
    <citation type="submission" date="2019-03" db="EMBL/GenBank/DDBJ databases">
        <title>This is whole genome sequence of Paenibacillus sp MS74 strain.</title>
        <authorList>
            <person name="Trinh H.N."/>
        </authorList>
    </citation>
    <scope>NUCLEOTIDE SEQUENCE [LARGE SCALE GENOMIC DNA]</scope>
    <source>
        <strain evidence="5 6">MS74</strain>
    </source>
</reference>
<protein>
    <recommendedName>
        <fullName evidence="4">HTH marR-type domain-containing protein</fullName>
    </recommendedName>
</protein>
<dbReference type="PANTHER" id="PTHR38465">
    <property type="entry name" value="HTH-TYPE TRANSCRIPTIONAL REGULATOR MJ1563-RELATED"/>
    <property type="match status" value="1"/>
</dbReference>
<dbReference type="InterPro" id="IPR000835">
    <property type="entry name" value="HTH_MarR-typ"/>
</dbReference>
<dbReference type="Pfam" id="PF01047">
    <property type="entry name" value="MarR"/>
    <property type="match status" value="1"/>
</dbReference>
<keyword evidence="1" id="KW-0805">Transcription regulation</keyword>
<feature type="domain" description="HTH marR-type" evidence="4">
    <location>
        <begin position="55"/>
        <end position="96"/>
    </location>
</feature>
<name>A0A4V2ZSB7_9BACL</name>
<dbReference type="SUPFAM" id="SSF46785">
    <property type="entry name" value="Winged helix' DNA-binding domain"/>
    <property type="match status" value="1"/>
</dbReference>
<keyword evidence="6" id="KW-1185">Reference proteome</keyword>
<comment type="caution">
    <text evidence="5">The sequence shown here is derived from an EMBL/GenBank/DDBJ whole genome shotgun (WGS) entry which is preliminary data.</text>
</comment>
<evidence type="ECO:0000259" key="4">
    <source>
        <dbReference type="Pfam" id="PF01047"/>
    </source>
</evidence>
<dbReference type="RefSeq" id="WP_133235163.1">
    <property type="nucleotide sequence ID" value="NZ_SMRT01000020.1"/>
</dbReference>